<evidence type="ECO:0000313" key="3">
    <source>
        <dbReference type="Proteomes" id="UP001162483"/>
    </source>
</evidence>
<comment type="caution">
    <text evidence="2">The sequence shown here is derived from an EMBL/GenBank/DDBJ whole genome shotgun (WGS) entry which is preliminary data.</text>
</comment>
<reference evidence="2" key="1">
    <citation type="submission" date="2023-05" db="EMBL/GenBank/DDBJ databases">
        <authorList>
            <person name="Stuckert A."/>
        </authorList>
    </citation>
    <scope>NUCLEOTIDE SEQUENCE</scope>
</reference>
<sequence>GSSGWVAGHQIIKLDRIIRLDPGHQAGSGIRLGHQAEQRSGGFSDGRLTGLDTGRMVLVGKNFRFILGLVTGGTASKCRSVNGGSSWRQKRAGGWEQRRD</sequence>
<evidence type="ECO:0000256" key="1">
    <source>
        <dbReference type="SAM" id="MobiDB-lite"/>
    </source>
</evidence>
<accession>A0ABN9HAF0</accession>
<name>A0ABN9HAF0_9NEOB</name>
<organism evidence="2 3">
    <name type="scientific">Staurois parvus</name>
    <dbReference type="NCBI Taxonomy" id="386267"/>
    <lineage>
        <taxon>Eukaryota</taxon>
        <taxon>Metazoa</taxon>
        <taxon>Chordata</taxon>
        <taxon>Craniata</taxon>
        <taxon>Vertebrata</taxon>
        <taxon>Euteleostomi</taxon>
        <taxon>Amphibia</taxon>
        <taxon>Batrachia</taxon>
        <taxon>Anura</taxon>
        <taxon>Neobatrachia</taxon>
        <taxon>Ranoidea</taxon>
        <taxon>Ranidae</taxon>
        <taxon>Staurois</taxon>
    </lineage>
</organism>
<protein>
    <submittedName>
        <fullName evidence="2">Uncharacterized protein</fullName>
    </submittedName>
</protein>
<dbReference type="EMBL" id="CATNWA010020347">
    <property type="protein sequence ID" value="CAI9617912.1"/>
    <property type="molecule type" value="Genomic_DNA"/>
</dbReference>
<dbReference type="Proteomes" id="UP001162483">
    <property type="component" value="Unassembled WGS sequence"/>
</dbReference>
<feature type="non-terminal residue" evidence="2">
    <location>
        <position position="1"/>
    </location>
</feature>
<proteinExistence type="predicted"/>
<gene>
    <name evidence="2" type="ORF">SPARVUS_LOCUS15614995</name>
</gene>
<keyword evidence="3" id="KW-1185">Reference proteome</keyword>
<feature type="region of interest" description="Disordered" evidence="1">
    <location>
        <begin position="79"/>
        <end position="100"/>
    </location>
</feature>
<evidence type="ECO:0000313" key="2">
    <source>
        <dbReference type="EMBL" id="CAI9617912.1"/>
    </source>
</evidence>